<comment type="caution">
    <text evidence="2">The sequence shown here is derived from an EMBL/GenBank/DDBJ whole genome shotgun (WGS) entry which is preliminary data.</text>
</comment>
<sequence length="47" mass="5431">MAIIKFKKILSHTRASSRKVTSKKTGLTKRVSVKAHTNRINRKPRKK</sequence>
<keyword evidence="3" id="KW-1185">Reference proteome</keyword>
<accession>A0A3D9YTD7</accession>
<reference evidence="2 3" key="1">
    <citation type="submission" date="2018-08" db="EMBL/GenBank/DDBJ databases">
        <title>Genomic Encyclopedia of Type Strains, Phase IV (KMG-IV): sequencing the most valuable type-strain genomes for metagenomic binning, comparative biology and taxonomic classification.</title>
        <authorList>
            <person name="Goeker M."/>
        </authorList>
    </citation>
    <scope>NUCLEOTIDE SEQUENCE [LARGE SCALE GENOMIC DNA]</scope>
    <source>
        <strain evidence="2 3">BW863</strain>
    </source>
</reference>
<protein>
    <submittedName>
        <fullName evidence="2">Uncharacterized protein</fullName>
    </submittedName>
</protein>
<dbReference type="EMBL" id="QUMO01000003">
    <property type="protein sequence ID" value="REF85880.1"/>
    <property type="molecule type" value="Genomic_DNA"/>
</dbReference>
<evidence type="ECO:0000256" key="1">
    <source>
        <dbReference type="SAM" id="MobiDB-lite"/>
    </source>
</evidence>
<evidence type="ECO:0000313" key="3">
    <source>
        <dbReference type="Proteomes" id="UP000256900"/>
    </source>
</evidence>
<organism evidence="2 3">
    <name type="scientific">Methylovirgula ligni</name>
    <dbReference type="NCBI Taxonomy" id="569860"/>
    <lineage>
        <taxon>Bacteria</taxon>
        <taxon>Pseudomonadati</taxon>
        <taxon>Pseudomonadota</taxon>
        <taxon>Alphaproteobacteria</taxon>
        <taxon>Hyphomicrobiales</taxon>
        <taxon>Beijerinckiaceae</taxon>
        <taxon>Methylovirgula</taxon>
    </lineage>
</organism>
<evidence type="ECO:0000313" key="2">
    <source>
        <dbReference type="EMBL" id="REF85880.1"/>
    </source>
</evidence>
<gene>
    <name evidence="2" type="ORF">DES32_1918</name>
</gene>
<feature type="compositionally biased region" description="Basic residues" evidence="1">
    <location>
        <begin position="12"/>
        <end position="22"/>
    </location>
</feature>
<dbReference type="Proteomes" id="UP000256900">
    <property type="component" value="Unassembled WGS sequence"/>
</dbReference>
<name>A0A3D9YTD7_9HYPH</name>
<dbReference type="AlphaFoldDB" id="A0A3D9YTD7"/>
<feature type="compositionally biased region" description="Basic residues" evidence="1">
    <location>
        <begin position="31"/>
        <end position="47"/>
    </location>
</feature>
<proteinExistence type="predicted"/>
<feature type="region of interest" description="Disordered" evidence="1">
    <location>
        <begin position="12"/>
        <end position="47"/>
    </location>
</feature>